<evidence type="ECO:0000256" key="7">
    <source>
        <dbReference type="ARBA" id="ARBA00022692"/>
    </source>
</evidence>
<comment type="subcellular location">
    <subcellularLocation>
        <location evidence="2">Endoplasmic reticulum membrane</location>
        <topology evidence="2">Single-pass type II membrane protein</topology>
    </subcellularLocation>
</comment>
<name>A0A1C7MH49_GRIFR</name>
<dbReference type="PANTHER" id="PTHR10806">
    <property type="entry name" value="SIGNAL PEPTIDASE COMPLEX CATALYTIC SUBUNIT SEC11"/>
    <property type="match status" value="1"/>
</dbReference>
<evidence type="ECO:0000256" key="4">
    <source>
        <dbReference type="ARBA" id="ARBA00013208"/>
    </source>
</evidence>
<feature type="transmembrane region" description="Helical" evidence="15">
    <location>
        <begin position="12"/>
        <end position="35"/>
    </location>
</feature>
<organism evidence="16 17">
    <name type="scientific">Grifola frondosa</name>
    <name type="common">Maitake</name>
    <name type="synonym">Polyporus frondosus</name>
    <dbReference type="NCBI Taxonomy" id="5627"/>
    <lineage>
        <taxon>Eukaryota</taxon>
        <taxon>Fungi</taxon>
        <taxon>Dikarya</taxon>
        <taxon>Basidiomycota</taxon>
        <taxon>Agaricomycotina</taxon>
        <taxon>Agaricomycetes</taxon>
        <taxon>Polyporales</taxon>
        <taxon>Grifolaceae</taxon>
        <taxon>Grifola</taxon>
    </lineage>
</organism>
<evidence type="ECO:0000256" key="3">
    <source>
        <dbReference type="ARBA" id="ARBA00011035"/>
    </source>
</evidence>
<dbReference type="EMBL" id="LUGG01000003">
    <property type="protein sequence ID" value="OBZ76223.1"/>
    <property type="molecule type" value="Genomic_DNA"/>
</dbReference>
<comment type="function">
    <text evidence="13">Catalytic component of the signal peptidase complex (SPC) which catalyzes the cleavage of N-terminal signal sequences from nascent proteins as they are translocated into the lumen of the endoplasmic reticulum. Specifically cleaves N-terminal signal peptides that contain a hydrophobic alpha-helix (h-region) shorter than 18-20 amino acids.</text>
</comment>
<keyword evidence="8 15" id="KW-0378">Hydrolase</keyword>
<dbReference type="InterPro" id="IPR019756">
    <property type="entry name" value="Pept_S26A_signal_pept_1_Ser-AS"/>
</dbReference>
<evidence type="ECO:0000256" key="6">
    <source>
        <dbReference type="ARBA" id="ARBA00022670"/>
    </source>
</evidence>
<dbReference type="PROSITE" id="PS00501">
    <property type="entry name" value="SPASE_I_1"/>
    <property type="match status" value="1"/>
</dbReference>
<keyword evidence="12 15" id="KW-0472">Membrane</keyword>
<dbReference type="NCBIfam" id="TIGR02228">
    <property type="entry name" value="sigpep_I_arch"/>
    <property type="match status" value="1"/>
</dbReference>
<dbReference type="PRINTS" id="PR00728">
    <property type="entry name" value="SIGNALPTASE"/>
</dbReference>
<dbReference type="EC" id="3.4.21.89" evidence="4 15"/>
<dbReference type="InterPro" id="IPR036286">
    <property type="entry name" value="LexA/Signal_pep-like_sf"/>
</dbReference>
<dbReference type="OrthoDB" id="10257561at2759"/>
<dbReference type="GO" id="GO:0006465">
    <property type="term" value="P:signal peptide processing"/>
    <property type="evidence" value="ECO:0007669"/>
    <property type="project" value="UniProtKB-UniRule"/>
</dbReference>
<keyword evidence="6 15" id="KW-0645">Protease</keyword>
<dbReference type="GO" id="GO:0009003">
    <property type="term" value="F:signal peptidase activity"/>
    <property type="evidence" value="ECO:0007669"/>
    <property type="project" value="UniProtKB-EC"/>
</dbReference>
<dbReference type="OMA" id="ERPIIKY"/>
<evidence type="ECO:0000256" key="12">
    <source>
        <dbReference type="ARBA" id="ARBA00023136"/>
    </source>
</evidence>
<dbReference type="InterPro" id="IPR001733">
    <property type="entry name" value="Peptidase_S26B"/>
</dbReference>
<keyword evidence="10 15" id="KW-0735">Signal-anchor</keyword>
<comment type="subunit">
    <text evidence="14">Component of the signal peptidase complex (SPC) composed of a catalytic subunit SEC11 and three accessory subunits SPC1, SPC2 and SPC3. The complex induces a local thinning of the ER membrane which is used to measure the length of the signal peptide (SP) h-region of protein substrates. This ensures the selectivity of the complex towards h-regions shorter than 18-20 amino acids. SPC associates with the translocon complex.</text>
</comment>
<dbReference type="GO" id="GO:0005787">
    <property type="term" value="C:signal peptidase complex"/>
    <property type="evidence" value="ECO:0007669"/>
    <property type="project" value="TreeGrafter"/>
</dbReference>
<evidence type="ECO:0000256" key="15">
    <source>
        <dbReference type="RuleBase" id="RU362047"/>
    </source>
</evidence>
<dbReference type="PANTHER" id="PTHR10806:SF6">
    <property type="entry name" value="SIGNAL PEPTIDASE COMPLEX CATALYTIC SUBUNIT SEC11"/>
    <property type="match status" value="1"/>
</dbReference>
<evidence type="ECO:0000256" key="8">
    <source>
        <dbReference type="ARBA" id="ARBA00022801"/>
    </source>
</evidence>
<evidence type="ECO:0000256" key="11">
    <source>
        <dbReference type="ARBA" id="ARBA00022989"/>
    </source>
</evidence>
<dbReference type="Proteomes" id="UP000092993">
    <property type="component" value="Unassembled WGS sequence"/>
</dbReference>
<comment type="caution">
    <text evidence="16">The sequence shown here is derived from an EMBL/GenBank/DDBJ whole genome shotgun (WGS) entry which is preliminary data.</text>
</comment>
<evidence type="ECO:0000256" key="2">
    <source>
        <dbReference type="ARBA" id="ARBA00004648"/>
    </source>
</evidence>
<evidence type="ECO:0000313" key="17">
    <source>
        <dbReference type="Proteomes" id="UP000092993"/>
    </source>
</evidence>
<comment type="catalytic activity">
    <reaction evidence="1 15">
        <text>Cleavage of hydrophobic, N-terminal signal or leader sequences from secreted and periplasmic proteins.</text>
        <dbReference type="EC" id="3.4.21.89"/>
    </reaction>
</comment>
<keyword evidence="11 15" id="KW-1133">Transmembrane helix</keyword>
<dbReference type="SUPFAM" id="SSF51306">
    <property type="entry name" value="LexA/Signal peptidase"/>
    <property type="match status" value="1"/>
</dbReference>
<evidence type="ECO:0000313" key="16">
    <source>
        <dbReference type="EMBL" id="OBZ76223.1"/>
    </source>
</evidence>
<accession>A0A1C7MH49</accession>
<evidence type="ECO:0000256" key="9">
    <source>
        <dbReference type="ARBA" id="ARBA00022824"/>
    </source>
</evidence>
<keyword evidence="17" id="KW-1185">Reference proteome</keyword>
<dbReference type="AlphaFoldDB" id="A0A1C7MH49"/>
<proteinExistence type="inferred from homology"/>
<evidence type="ECO:0000256" key="13">
    <source>
        <dbReference type="ARBA" id="ARBA00045533"/>
    </source>
</evidence>
<evidence type="ECO:0000256" key="5">
    <source>
        <dbReference type="ARBA" id="ARBA00019685"/>
    </source>
</evidence>
<dbReference type="CDD" id="cd06530">
    <property type="entry name" value="S26_SPase_I"/>
    <property type="match status" value="1"/>
</dbReference>
<protein>
    <recommendedName>
        <fullName evidence="5 15">Signal peptidase complex catalytic subunit SEC11</fullName>
        <ecNumber evidence="4 15">3.4.21.89</ecNumber>
    </recommendedName>
</protein>
<dbReference type="GO" id="GO:0004252">
    <property type="term" value="F:serine-type endopeptidase activity"/>
    <property type="evidence" value="ECO:0007669"/>
    <property type="project" value="InterPro"/>
</dbReference>
<reference evidence="16 17" key="1">
    <citation type="submission" date="2016-03" db="EMBL/GenBank/DDBJ databases">
        <title>Whole genome sequencing of Grifola frondosa 9006-11.</title>
        <authorList>
            <person name="Min B."/>
            <person name="Park H."/>
            <person name="Kim J.-G."/>
            <person name="Cho H."/>
            <person name="Oh Y.-L."/>
            <person name="Kong W.-S."/>
            <person name="Choi I.-G."/>
        </authorList>
    </citation>
    <scope>NUCLEOTIDE SEQUENCE [LARGE SCALE GENOMIC DNA]</scope>
    <source>
        <strain evidence="16 17">9006-11</strain>
    </source>
</reference>
<evidence type="ECO:0000256" key="14">
    <source>
        <dbReference type="ARBA" id="ARBA00047037"/>
    </source>
</evidence>
<keyword evidence="9 15" id="KW-0256">Endoplasmic reticulum</keyword>
<evidence type="ECO:0000256" key="10">
    <source>
        <dbReference type="ARBA" id="ARBA00022968"/>
    </source>
</evidence>
<evidence type="ECO:0000256" key="1">
    <source>
        <dbReference type="ARBA" id="ARBA00000677"/>
    </source>
</evidence>
<dbReference type="InterPro" id="IPR019533">
    <property type="entry name" value="Peptidase_S26"/>
</dbReference>
<keyword evidence="7 15" id="KW-0812">Transmembrane</keyword>
<gene>
    <name evidence="16" type="primary">SEC11</name>
    <name evidence="16" type="ORF">A0H81_03393</name>
</gene>
<sequence length="269" mass="29928">MFADELKTLRRLGFRHVLLQILNFASVLASGLMIWKGLGLITNTESPIVVVLSGSMEPAFYRGDLLFLTNPANQRYQTGDITVYKIPGADIPIVHRVLETHDGVTEKKKRKDLIPAAPLVQRQLLLTKGDNNHIDDIELYQGLEWLERKHIVGKVRGFLPYVGYVTIAMNDFPQLKYALLGATSRAYAELFDVTRVASVMIVVHSVTKPHSVIVPAYCMVESGHQSPSPYTQHSLFYRFSPPWDSCATPVDCAAAASLLCLSATRSCLQ</sequence>
<comment type="similarity">
    <text evidence="3 15">Belongs to the peptidase S26B family.</text>
</comment>
<dbReference type="STRING" id="5627.A0A1C7MH49"/>